<evidence type="ECO:0000313" key="2">
    <source>
        <dbReference type="EMBL" id="CAL1140663.1"/>
    </source>
</evidence>
<reference evidence="1" key="1">
    <citation type="submission" date="2022-10" db="EMBL/GenBank/DDBJ databases">
        <authorList>
            <person name="Chen Y."/>
            <person name="Dougan E. K."/>
            <person name="Chan C."/>
            <person name="Rhodes N."/>
            <person name="Thang M."/>
        </authorList>
    </citation>
    <scope>NUCLEOTIDE SEQUENCE</scope>
</reference>
<sequence>MAALFGSWESMQDLSSIDDLLDRFNVDETVWRKFEVQIGSPGADLRLLAALGGWMWQRSDGGRTLVADLGISEADFKDVGPSREIETERGGTVCPVTASRTSSGVIDQQDESELLPPDVSEVDKWYQNFIAYAKQVEKLVTQWPRCWGLIYTADDSARAERLEKTRRKLTIEAAQNRQIPRDWDPARPWSCVFMQLAADMEFWAERVHHPAAAWTAAGGRGAPTVAAEAAVLEVIQKALSTEHETPGPQAESRKTQANRDPLETKTDMAILRSLRNYDLAESQLEEAAIEIDRYVKKGFCKVLPLEEVHTRFPQGTASKLALILKQKADGSTKRRIVIDMRPSQGNERAKIEERIVLPRSQDIVASLRVMRAREHELVGHEVKRSVLKSSTSYAEAEVEFIMLDLKDAFCHFGVHPEELQHCNASVPDWKMEPG</sequence>
<dbReference type="Proteomes" id="UP001152797">
    <property type="component" value="Unassembled WGS sequence"/>
</dbReference>
<keyword evidence="3" id="KW-0695">RNA-directed DNA polymerase</keyword>
<keyword evidence="3" id="KW-0808">Transferase</keyword>
<keyword evidence="4" id="KW-1185">Reference proteome</keyword>
<name>A0A9P1FT05_9DINO</name>
<dbReference type="OrthoDB" id="408131at2759"/>
<dbReference type="EMBL" id="CAMXCT010001151">
    <property type="protein sequence ID" value="CAI3987288.1"/>
    <property type="molecule type" value="Genomic_DNA"/>
</dbReference>
<proteinExistence type="predicted"/>
<keyword evidence="3" id="KW-0548">Nucleotidyltransferase</keyword>
<evidence type="ECO:0000313" key="1">
    <source>
        <dbReference type="EMBL" id="CAI3987288.1"/>
    </source>
</evidence>
<organism evidence="1">
    <name type="scientific">Cladocopium goreaui</name>
    <dbReference type="NCBI Taxonomy" id="2562237"/>
    <lineage>
        <taxon>Eukaryota</taxon>
        <taxon>Sar</taxon>
        <taxon>Alveolata</taxon>
        <taxon>Dinophyceae</taxon>
        <taxon>Suessiales</taxon>
        <taxon>Symbiodiniaceae</taxon>
        <taxon>Cladocopium</taxon>
    </lineage>
</organism>
<dbReference type="AlphaFoldDB" id="A0A9P1FT05"/>
<gene>
    <name evidence="1" type="ORF">C1SCF055_LOCUS14572</name>
</gene>
<evidence type="ECO:0000313" key="3">
    <source>
        <dbReference type="EMBL" id="CAL4774600.1"/>
    </source>
</evidence>
<accession>A0A9P1FT05</accession>
<protein>
    <submittedName>
        <fullName evidence="3">Reverse transcriptase domain-containing protein</fullName>
    </submittedName>
</protein>
<reference evidence="2" key="2">
    <citation type="submission" date="2024-04" db="EMBL/GenBank/DDBJ databases">
        <authorList>
            <person name="Chen Y."/>
            <person name="Shah S."/>
            <person name="Dougan E. K."/>
            <person name="Thang M."/>
            <person name="Chan C."/>
        </authorList>
    </citation>
    <scope>NUCLEOTIDE SEQUENCE [LARGE SCALE GENOMIC DNA]</scope>
</reference>
<dbReference type="GO" id="GO:0003964">
    <property type="term" value="F:RNA-directed DNA polymerase activity"/>
    <property type="evidence" value="ECO:0007669"/>
    <property type="project" value="UniProtKB-KW"/>
</dbReference>
<dbReference type="EMBL" id="CAMXCT030001151">
    <property type="protein sequence ID" value="CAL4774600.1"/>
    <property type="molecule type" value="Genomic_DNA"/>
</dbReference>
<dbReference type="EMBL" id="CAMXCT020001151">
    <property type="protein sequence ID" value="CAL1140663.1"/>
    <property type="molecule type" value="Genomic_DNA"/>
</dbReference>
<comment type="caution">
    <text evidence="1">The sequence shown here is derived from an EMBL/GenBank/DDBJ whole genome shotgun (WGS) entry which is preliminary data.</text>
</comment>
<evidence type="ECO:0000313" key="4">
    <source>
        <dbReference type="Proteomes" id="UP001152797"/>
    </source>
</evidence>